<evidence type="ECO:0000313" key="2">
    <source>
        <dbReference type="EMBL" id="WPU66749.1"/>
    </source>
</evidence>
<reference evidence="2 3" key="1">
    <citation type="submission" date="2023-11" db="EMBL/GenBank/DDBJ databases">
        <title>Peredibacter starrii A3.12.</title>
        <authorList>
            <person name="Mitchell R.J."/>
        </authorList>
    </citation>
    <scope>NUCLEOTIDE SEQUENCE [LARGE SCALE GENOMIC DNA]</scope>
    <source>
        <strain evidence="2 3">A3.12</strain>
    </source>
</reference>
<keyword evidence="1" id="KW-1133">Transmembrane helix</keyword>
<feature type="transmembrane region" description="Helical" evidence="1">
    <location>
        <begin position="7"/>
        <end position="27"/>
    </location>
</feature>
<evidence type="ECO:0000313" key="3">
    <source>
        <dbReference type="Proteomes" id="UP001324634"/>
    </source>
</evidence>
<gene>
    <name evidence="2" type="ORF">SOO65_08315</name>
</gene>
<dbReference type="Proteomes" id="UP001324634">
    <property type="component" value="Chromosome"/>
</dbReference>
<feature type="transmembrane region" description="Helical" evidence="1">
    <location>
        <begin position="47"/>
        <end position="68"/>
    </location>
</feature>
<name>A0AAX4HTV1_9BACT</name>
<dbReference type="PANTHER" id="PTHR36443:SF1">
    <property type="entry name" value="BSR5223 PROTEIN"/>
    <property type="match status" value="1"/>
</dbReference>
<dbReference type="AlphaFoldDB" id="A0AAX4HTV1"/>
<dbReference type="KEGG" id="psti:SOO65_08315"/>
<proteinExistence type="predicted"/>
<dbReference type="PANTHER" id="PTHR36443">
    <property type="entry name" value="BSR5223 PROTEIN"/>
    <property type="match status" value="1"/>
</dbReference>
<keyword evidence="3" id="KW-1185">Reference proteome</keyword>
<keyword evidence="1" id="KW-0812">Transmembrane</keyword>
<dbReference type="RefSeq" id="WP_321399270.1">
    <property type="nucleotide sequence ID" value="NZ_CP139487.1"/>
</dbReference>
<sequence>MNPISKTLIIIGVVLIVSGLLWHFSGGKIPLGRLPGDIRIEGENTKVFIPITTSLLLSALLSLIMYFFRK</sequence>
<accession>A0AAX4HTV1</accession>
<keyword evidence="1" id="KW-0472">Membrane</keyword>
<organism evidence="2 3">
    <name type="scientific">Peredibacter starrii</name>
    <dbReference type="NCBI Taxonomy" id="28202"/>
    <lineage>
        <taxon>Bacteria</taxon>
        <taxon>Pseudomonadati</taxon>
        <taxon>Bdellovibrionota</taxon>
        <taxon>Bacteriovoracia</taxon>
        <taxon>Bacteriovoracales</taxon>
        <taxon>Bacteriovoracaceae</taxon>
        <taxon>Peredibacter</taxon>
    </lineage>
</organism>
<protein>
    <submittedName>
        <fullName evidence="2">DUF2905 domain-containing protein</fullName>
    </submittedName>
</protein>
<dbReference type="EMBL" id="CP139487">
    <property type="protein sequence ID" value="WPU66749.1"/>
    <property type="molecule type" value="Genomic_DNA"/>
</dbReference>
<dbReference type="Pfam" id="PF11146">
    <property type="entry name" value="DUF2905"/>
    <property type="match status" value="1"/>
</dbReference>
<dbReference type="InterPro" id="IPR021320">
    <property type="entry name" value="DUF2905"/>
</dbReference>
<evidence type="ECO:0000256" key="1">
    <source>
        <dbReference type="SAM" id="Phobius"/>
    </source>
</evidence>